<accession>A0A4Q9FYY3</accession>
<dbReference type="Gene3D" id="1.10.10.1320">
    <property type="entry name" value="Anti-sigma factor, zinc-finger domain"/>
    <property type="match status" value="1"/>
</dbReference>
<dbReference type="EMBL" id="SISK01000009">
    <property type="protein sequence ID" value="TBN38600.1"/>
    <property type="molecule type" value="Genomic_DNA"/>
</dbReference>
<comment type="caution">
    <text evidence="2">The sequence shown here is derived from an EMBL/GenBank/DDBJ whole genome shotgun (WGS) entry which is preliminary data.</text>
</comment>
<evidence type="ECO:0000313" key="3">
    <source>
        <dbReference type="Proteomes" id="UP000293520"/>
    </source>
</evidence>
<gene>
    <name evidence="2" type="ORF">EYE42_11875</name>
</gene>
<keyword evidence="1" id="KW-0472">Membrane</keyword>
<evidence type="ECO:0000313" key="2">
    <source>
        <dbReference type="EMBL" id="TBN38600.1"/>
    </source>
</evidence>
<evidence type="ECO:0008006" key="4">
    <source>
        <dbReference type="Google" id="ProtNLM"/>
    </source>
</evidence>
<keyword evidence="1" id="KW-1133">Transmembrane helix</keyword>
<proteinExistence type="predicted"/>
<protein>
    <recommendedName>
        <fullName evidence="4">Anti-sigma factor</fullName>
    </recommendedName>
</protein>
<name>A0A4Q9FYY3_9RHOB</name>
<dbReference type="RefSeq" id="WP_130991553.1">
    <property type="nucleotide sequence ID" value="NZ_SISK01000009.1"/>
</dbReference>
<keyword evidence="1" id="KW-0812">Transmembrane</keyword>
<organism evidence="2 3">
    <name type="scientific">Paracoccus subflavus</name>
    <dbReference type="NCBI Taxonomy" id="2528244"/>
    <lineage>
        <taxon>Bacteria</taxon>
        <taxon>Pseudomonadati</taxon>
        <taxon>Pseudomonadota</taxon>
        <taxon>Alphaproteobacteria</taxon>
        <taxon>Rhodobacterales</taxon>
        <taxon>Paracoccaceae</taxon>
        <taxon>Paracoccus</taxon>
    </lineage>
</organism>
<sequence>MSTLSETDWQLLNAYHDDELPPVERSAFERRLKEEPALDAELQELRAQSAKLKSLRPRLAAANDPVQPRRRLIWTGIGALAASLALAFYLGAGIGADPSPAAIHAEFTAASQGDDNMPSVASGQQGAGLPDLTVAGLVLVATRSVGKTEAAHYAGPNGCRATLLISDGDLDAPGQTVLQFAEWAASDRNYMLLSEGMDQKRFGLIVDYLRGHTSGSPDTVVALQEAIGETRTCT</sequence>
<dbReference type="Proteomes" id="UP000293520">
    <property type="component" value="Unassembled WGS sequence"/>
</dbReference>
<feature type="transmembrane region" description="Helical" evidence="1">
    <location>
        <begin position="72"/>
        <end position="92"/>
    </location>
</feature>
<dbReference type="AlphaFoldDB" id="A0A4Q9FYY3"/>
<dbReference type="InterPro" id="IPR041916">
    <property type="entry name" value="Anti_sigma_zinc_sf"/>
</dbReference>
<reference evidence="2 3" key="1">
    <citation type="submission" date="2019-02" db="EMBL/GenBank/DDBJ databases">
        <title>Paracoccus subflavus sp. nov., isolated from marine sediment of the Pacific Ocean.</title>
        <authorList>
            <person name="Zhang G."/>
        </authorList>
    </citation>
    <scope>NUCLEOTIDE SEQUENCE [LARGE SCALE GENOMIC DNA]</scope>
    <source>
        <strain evidence="2 3">GY0581</strain>
    </source>
</reference>
<keyword evidence="3" id="KW-1185">Reference proteome</keyword>
<evidence type="ECO:0000256" key="1">
    <source>
        <dbReference type="SAM" id="Phobius"/>
    </source>
</evidence>
<dbReference type="OrthoDB" id="8031034at2"/>